<dbReference type="GO" id="GO:0000160">
    <property type="term" value="P:phosphorelay signal transduction system"/>
    <property type="evidence" value="ECO:0007669"/>
    <property type="project" value="UniProtKB-KW"/>
</dbReference>
<dbReference type="SMART" id="SM00387">
    <property type="entry name" value="HATPase_c"/>
    <property type="match status" value="1"/>
</dbReference>
<dbReference type="InterPro" id="IPR035965">
    <property type="entry name" value="PAS-like_dom_sf"/>
</dbReference>
<evidence type="ECO:0000256" key="3">
    <source>
        <dbReference type="ARBA" id="ARBA00012438"/>
    </source>
</evidence>
<evidence type="ECO:0000256" key="5">
    <source>
        <dbReference type="ARBA" id="ARBA00022553"/>
    </source>
</evidence>
<dbReference type="Gene3D" id="3.30.450.20">
    <property type="entry name" value="PAS domain"/>
    <property type="match status" value="1"/>
</dbReference>
<dbReference type="Gene3D" id="3.30.565.10">
    <property type="entry name" value="Histidine kinase-like ATPase, C-terminal domain"/>
    <property type="match status" value="1"/>
</dbReference>
<dbReference type="Pfam" id="PF00672">
    <property type="entry name" value="HAMP"/>
    <property type="match status" value="1"/>
</dbReference>
<dbReference type="PANTHER" id="PTHR43065">
    <property type="entry name" value="SENSOR HISTIDINE KINASE"/>
    <property type="match status" value="1"/>
</dbReference>
<dbReference type="CDD" id="cd06225">
    <property type="entry name" value="HAMP"/>
    <property type="match status" value="1"/>
</dbReference>
<keyword evidence="7" id="KW-0812">Transmembrane</keyword>
<comment type="subcellular location">
    <subcellularLocation>
        <location evidence="2">Cell membrane</location>
        <topology evidence="2">Multi-pass membrane protein</topology>
    </subcellularLocation>
</comment>
<dbReference type="RefSeq" id="WP_093149309.1">
    <property type="nucleotide sequence ID" value="NZ_FNBW01000004.1"/>
</dbReference>
<sequence length="616" mass="66145">MSFRLKTILGVALIQALLLAAMVVSSLYYLRASNQTQLDERARTTAKLIATMTRDSVVATDLATLDALVEQVLTNPDIDYLRVRGVGGEVLAQGGDPDALGAPFQADDSPWAVHADGRIDIAQPIDVAGRRFGMIELGLSITALQNVLDDAVPWMGAMVLIELALVGLLGLVLGQYLMRQLGSLRDGAGRVASGDFGYQIAIGGTDELAQTARSFNAMSQALAGFAAEQRAARDAAERKSYEAEAILTDAVASMAEAILIADDHGRVLRVNDAFRRFYPAVTDQILAGGSLRQILSVAEELYGHPLNERIKELETRAATARQVSLSDGRRLLVDHRPTGLGGVVIVAKDVTELAQAQERTRSLQLELMQSQKLESLGTLAAGIAHEINTPMQFIGDNLRFLEEVVDEVLALRTPIEALPEDFVDEVPSAIRDSLAGVARVGQIVGSMRSFAHPDPLAPEPNDLNECVRVTTNVSRNLWKQVAKVELELDEALPRVPCKPGEINQVVLNLISNAVDAIDEARAPGTVGTITIRTLVDGDMAEIQVQDDGPGMPPEVRARIFDMFYTTKPTGKGTGQGLAIVAAILAGHKGRILVDSTPGEGTTFRVRLPLKPNRDAG</sequence>
<dbReference type="PROSITE" id="PS50109">
    <property type="entry name" value="HIS_KIN"/>
    <property type="match status" value="1"/>
</dbReference>
<dbReference type="PRINTS" id="PR00344">
    <property type="entry name" value="BCTRLSENSOR"/>
</dbReference>
<dbReference type="SMART" id="SM00304">
    <property type="entry name" value="HAMP"/>
    <property type="match status" value="1"/>
</dbReference>
<dbReference type="GO" id="GO:0004673">
    <property type="term" value="F:protein histidine kinase activity"/>
    <property type="evidence" value="ECO:0007669"/>
    <property type="project" value="UniProtKB-EC"/>
</dbReference>
<keyword evidence="6" id="KW-0808">Transferase</keyword>
<evidence type="ECO:0000256" key="2">
    <source>
        <dbReference type="ARBA" id="ARBA00004651"/>
    </source>
</evidence>
<evidence type="ECO:0000256" key="8">
    <source>
        <dbReference type="ARBA" id="ARBA00022741"/>
    </source>
</evidence>
<dbReference type="PANTHER" id="PTHR43065:SF46">
    <property type="entry name" value="C4-DICARBOXYLATE TRANSPORT SENSOR PROTEIN DCTB"/>
    <property type="match status" value="1"/>
</dbReference>
<evidence type="ECO:0000259" key="14">
    <source>
        <dbReference type="PROSITE" id="PS50885"/>
    </source>
</evidence>
<dbReference type="OrthoDB" id="226486at2"/>
<dbReference type="AlphaFoldDB" id="A0A8G2EUQ6"/>
<dbReference type="InterPro" id="IPR003594">
    <property type="entry name" value="HATPase_dom"/>
</dbReference>
<dbReference type="PROSITE" id="PS50885">
    <property type="entry name" value="HAMP"/>
    <property type="match status" value="1"/>
</dbReference>
<dbReference type="SUPFAM" id="SSF103190">
    <property type="entry name" value="Sensory domain-like"/>
    <property type="match status" value="1"/>
</dbReference>
<protein>
    <recommendedName>
        <fullName evidence="3">histidine kinase</fullName>
        <ecNumber evidence="3">2.7.13.3</ecNumber>
    </recommendedName>
</protein>
<dbReference type="InterPro" id="IPR029151">
    <property type="entry name" value="Sensor-like_sf"/>
</dbReference>
<name>A0A8G2EUQ6_9PROT</name>
<evidence type="ECO:0000256" key="9">
    <source>
        <dbReference type="ARBA" id="ARBA00022777"/>
    </source>
</evidence>
<evidence type="ECO:0000256" key="7">
    <source>
        <dbReference type="ARBA" id="ARBA00022692"/>
    </source>
</evidence>
<dbReference type="InterPro" id="IPR005467">
    <property type="entry name" value="His_kinase_dom"/>
</dbReference>
<dbReference type="Gene3D" id="1.10.287.130">
    <property type="match status" value="1"/>
</dbReference>
<evidence type="ECO:0000256" key="11">
    <source>
        <dbReference type="ARBA" id="ARBA00022989"/>
    </source>
</evidence>
<evidence type="ECO:0000256" key="10">
    <source>
        <dbReference type="ARBA" id="ARBA00022840"/>
    </source>
</evidence>
<feature type="domain" description="HAMP" evidence="14">
    <location>
        <begin position="175"/>
        <end position="227"/>
    </location>
</feature>
<keyword evidence="10" id="KW-0067">ATP-binding</keyword>
<comment type="catalytic activity">
    <reaction evidence="1">
        <text>ATP + protein L-histidine = ADP + protein N-phospho-L-histidine.</text>
        <dbReference type="EC" id="2.7.13.3"/>
    </reaction>
</comment>
<evidence type="ECO:0000256" key="4">
    <source>
        <dbReference type="ARBA" id="ARBA00022475"/>
    </source>
</evidence>
<keyword evidence="11" id="KW-0472">Membrane</keyword>
<keyword evidence="16" id="KW-1185">Reference proteome</keyword>
<dbReference type="EMBL" id="FNBW01000004">
    <property type="protein sequence ID" value="SDF50956.1"/>
    <property type="molecule type" value="Genomic_DNA"/>
</dbReference>
<keyword evidence="11" id="KW-1133">Transmembrane helix</keyword>
<organism evidence="15 16">
    <name type="scientific">Thalassobaculum litoreum DSM 18839</name>
    <dbReference type="NCBI Taxonomy" id="1123362"/>
    <lineage>
        <taxon>Bacteria</taxon>
        <taxon>Pseudomonadati</taxon>
        <taxon>Pseudomonadota</taxon>
        <taxon>Alphaproteobacteria</taxon>
        <taxon>Rhodospirillales</taxon>
        <taxon>Thalassobaculaceae</taxon>
        <taxon>Thalassobaculum</taxon>
    </lineage>
</organism>
<dbReference type="Proteomes" id="UP000198615">
    <property type="component" value="Unassembled WGS sequence"/>
</dbReference>
<keyword evidence="12" id="KW-0902">Two-component regulatory system</keyword>
<evidence type="ECO:0000313" key="15">
    <source>
        <dbReference type="EMBL" id="SDF50956.1"/>
    </source>
</evidence>
<evidence type="ECO:0000256" key="1">
    <source>
        <dbReference type="ARBA" id="ARBA00000085"/>
    </source>
</evidence>
<reference evidence="15 16" key="1">
    <citation type="submission" date="2016-10" db="EMBL/GenBank/DDBJ databases">
        <authorList>
            <person name="Varghese N."/>
            <person name="Submissions S."/>
        </authorList>
    </citation>
    <scope>NUCLEOTIDE SEQUENCE [LARGE SCALE GENOMIC DNA]</scope>
    <source>
        <strain evidence="15 16">DSM 18839</strain>
    </source>
</reference>
<keyword evidence="4" id="KW-1003">Cell membrane</keyword>
<evidence type="ECO:0000256" key="12">
    <source>
        <dbReference type="ARBA" id="ARBA00023012"/>
    </source>
</evidence>
<dbReference type="SUPFAM" id="SSF55785">
    <property type="entry name" value="PYP-like sensor domain (PAS domain)"/>
    <property type="match status" value="1"/>
</dbReference>
<dbReference type="Pfam" id="PF12860">
    <property type="entry name" value="PAS_7"/>
    <property type="match status" value="1"/>
</dbReference>
<dbReference type="InterPro" id="IPR036890">
    <property type="entry name" value="HATPase_C_sf"/>
</dbReference>
<feature type="domain" description="Histidine kinase" evidence="13">
    <location>
        <begin position="382"/>
        <end position="611"/>
    </location>
</feature>
<dbReference type="InterPro" id="IPR004358">
    <property type="entry name" value="Sig_transdc_His_kin-like_C"/>
</dbReference>
<dbReference type="EC" id="2.7.13.3" evidence="3"/>
<dbReference type="SUPFAM" id="SSF158472">
    <property type="entry name" value="HAMP domain-like"/>
    <property type="match status" value="1"/>
</dbReference>
<keyword evidence="8" id="KW-0547">Nucleotide-binding</keyword>
<keyword evidence="5" id="KW-0597">Phosphoprotein</keyword>
<dbReference type="Pfam" id="PF02518">
    <property type="entry name" value="HATPase_c"/>
    <property type="match status" value="1"/>
</dbReference>
<dbReference type="InterPro" id="IPR003660">
    <property type="entry name" value="HAMP_dom"/>
</dbReference>
<evidence type="ECO:0000259" key="13">
    <source>
        <dbReference type="PROSITE" id="PS50109"/>
    </source>
</evidence>
<dbReference type="SUPFAM" id="SSF55874">
    <property type="entry name" value="ATPase domain of HSP90 chaperone/DNA topoisomerase II/histidine kinase"/>
    <property type="match status" value="1"/>
</dbReference>
<accession>A0A8G2EUQ6</accession>
<comment type="caution">
    <text evidence="15">The sequence shown here is derived from an EMBL/GenBank/DDBJ whole genome shotgun (WGS) entry which is preliminary data.</text>
</comment>
<evidence type="ECO:0000256" key="6">
    <source>
        <dbReference type="ARBA" id="ARBA00022679"/>
    </source>
</evidence>
<keyword evidence="9 15" id="KW-0418">Kinase</keyword>
<dbReference type="GO" id="GO:0005886">
    <property type="term" value="C:plasma membrane"/>
    <property type="evidence" value="ECO:0007669"/>
    <property type="project" value="UniProtKB-SubCell"/>
</dbReference>
<dbReference type="Gene3D" id="6.10.340.10">
    <property type="match status" value="1"/>
</dbReference>
<proteinExistence type="predicted"/>
<dbReference type="GO" id="GO:0005524">
    <property type="term" value="F:ATP binding"/>
    <property type="evidence" value="ECO:0007669"/>
    <property type="project" value="UniProtKB-KW"/>
</dbReference>
<evidence type="ECO:0000313" key="16">
    <source>
        <dbReference type="Proteomes" id="UP000198615"/>
    </source>
</evidence>
<gene>
    <name evidence="15" type="ORF">SAMN05660686_01484</name>
</gene>